<dbReference type="OrthoDB" id="9763484at2"/>
<feature type="domain" description="Response regulatory" evidence="3">
    <location>
        <begin position="2"/>
        <end position="126"/>
    </location>
</feature>
<name>A0A5J6SIG4_9BACI</name>
<dbReference type="Pfam" id="PF07228">
    <property type="entry name" value="SpoIIE"/>
    <property type="match status" value="1"/>
</dbReference>
<keyword evidence="1" id="KW-0378">Hydrolase</keyword>
<keyword evidence="5" id="KW-1185">Reference proteome</keyword>
<dbReference type="InterPro" id="IPR001789">
    <property type="entry name" value="Sig_transdc_resp-reg_receiver"/>
</dbReference>
<dbReference type="InterPro" id="IPR011006">
    <property type="entry name" value="CheY-like_superfamily"/>
</dbReference>
<dbReference type="KEGG" id="psyo:PB01_02370"/>
<feature type="modified residue" description="4-aspartylphosphate" evidence="2">
    <location>
        <position position="59"/>
    </location>
</feature>
<proteinExistence type="predicted"/>
<dbReference type="GO" id="GO:0016791">
    <property type="term" value="F:phosphatase activity"/>
    <property type="evidence" value="ECO:0007669"/>
    <property type="project" value="TreeGrafter"/>
</dbReference>
<dbReference type="InterPro" id="IPR001932">
    <property type="entry name" value="PPM-type_phosphatase-like_dom"/>
</dbReference>
<dbReference type="InterPro" id="IPR052016">
    <property type="entry name" value="Bact_Sigma-Reg"/>
</dbReference>
<dbReference type="EMBL" id="CP031223">
    <property type="protein sequence ID" value="QFF97746.1"/>
    <property type="molecule type" value="Genomic_DNA"/>
</dbReference>
<evidence type="ECO:0000313" key="4">
    <source>
        <dbReference type="EMBL" id="QFF97746.1"/>
    </source>
</evidence>
<dbReference type="Proteomes" id="UP000325517">
    <property type="component" value="Chromosome"/>
</dbReference>
<evidence type="ECO:0000256" key="1">
    <source>
        <dbReference type="ARBA" id="ARBA00022801"/>
    </source>
</evidence>
<evidence type="ECO:0000259" key="3">
    <source>
        <dbReference type="PROSITE" id="PS50110"/>
    </source>
</evidence>
<dbReference type="PROSITE" id="PS50110">
    <property type="entry name" value="RESPONSE_REGULATORY"/>
    <property type="match status" value="1"/>
</dbReference>
<protein>
    <submittedName>
        <fullName evidence="4">Fused response regulator/phosphatase</fullName>
    </submittedName>
</protein>
<dbReference type="RefSeq" id="WP_151698690.1">
    <property type="nucleotide sequence ID" value="NZ_CP031223.1"/>
</dbReference>
<accession>A0A5J6SIG4</accession>
<dbReference type="Pfam" id="PF00072">
    <property type="entry name" value="Response_reg"/>
    <property type="match status" value="1"/>
</dbReference>
<sequence length="377" mass="43523">MTILMVDDNSVNLFVIENILKKAGYEHCHPLNSADELFQYLRIDEKEAPVPKVDLILLDIMMPKIDGIEACRRIQQEDRLKEIPIIFLTALNDSKNLVEAFEVGGSDYVTKPIDKLEFLARIRVALRLKHEKDRNKEQEEKMQRDLQLAMQVQGSLLNDSILDEFLSIQKYHQPSDNLAGDMYHWHKFSNHRYGIILFDIMGHGISASLVSMFISSVLRDAMKNLEDPILVIKELNRYMTSLHNKNDLNYYFTGIYIIIDTEKKEIEYVNAGHPPGFLRIDGKHLLTLERGACAVGLFDEIHVKKSTVSYKNNIQLLLYTDGILESEAVDELETIEKLQMLTMQDWKDKDSLFKAMLSDIDQSKQKDDICLLMIKTV</sequence>
<gene>
    <name evidence="4" type="ORF">PB01_02370</name>
</gene>
<dbReference type="SMART" id="SM00331">
    <property type="entry name" value="PP2C_SIG"/>
    <property type="match status" value="1"/>
</dbReference>
<dbReference type="AlphaFoldDB" id="A0A5J6SIG4"/>
<dbReference type="SUPFAM" id="SSF52172">
    <property type="entry name" value="CheY-like"/>
    <property type="match status" value="1"/>
</dbReference>
<organism evidence="4 5">
    <name type="scientific">Psychrobacillus glaciei</name>
    <dbReference type="NCBI Taxonomy" id="2283160"/>
    <lineage>
        <taxon>Bacteria</taxon>
        <taxon>Bacillati</taxon>
        <taxon>Bacillota</taxon>
        <taxon>Bacilli</taxon>
        <taxon>Bacillales</taxon>
        <taxon>Bacillaceae</taxon>
        <taxon>Psychrobacillus</taxon>
    </lineage>
</organism>
<evidence type="ECO:0000313" key="5">
    <source>
        <dbReference type="Proteomes" id="UP000325517"/>
    </source>
</evidence>
<keyword evidence="2" id="KW-0597">Phosphoprotein</keyword>
<dbReference type="InterPro" id="IPR036457">
    <property type="entry name" value="PPM-type-like_dom_sf"/>
</dbReference>
<dbReference type="Gene3D" id="3.40.50.2300">
    <property type="match status" value="1"/>
</dbReference>
<dbReference type="PANTHER" id="PTHR43156:SF14">
    <property type="entry name" value="PHOSPHOSERINE PHOSPHATASE RSBP"/>
    <property type="match status" value="1"/>
</dbReference>
<evidence type="ECO:0000256" key="2">
    <source>
        <dbReference type="PROSITE-ProRule" id="PRU00169"/>
    </source>
</evidence>
<reference evidence="4 5" key="1">
    <citation type="submission" date="2018-07" db="EMBL/GenBank/DDBJ databases">
        <title>Complete genome sequence of Psychrobacillus sp. PB01, isolated from iceberg, and comparative genome analysis of Psychrobacillus strains.</title>
        <authorList>
            <person name="Lee P.C."/>
        </authorList>
    </citation>
    <scope>NUCLEOTIDE SEQUENCE [LARGE SCALE GENOMIC DNA]</scope>
    <source>
        <strain evidence="4 5">PB01</strain>
    </source>
</reference>
<dbReference type="Gene3D" id="3.60.40.10">
    <property type="entry name" value="PPM-type phosphatase domain"/>
    <property type="match status" value="1"/>
</dbReference>
<dbReference type="SMART" id="SM00448">
    <property type="entry name" value="REC"/>
    <property type="match status" value="1"/>
</dbReference>
<dbReference type="GO" id="GO:0000160">
    <property type="term" value="P:phosphorelay signal transduction system"/>
    <property type="evidence" value="ECO:0007669"/>
    <property type="project" value="InterPro"/>
</dbReference>
<dbReference type="PANTHER" id="PTHR43156">
    <property type="entry name" value="STAGE II SPORULATION PROTEIN E-RELATED"/>
    <property type="match status" value="1"/>
</dbReference>